<feature type="transmembrane region" description="Helical" evidence="1">
    <location>
        <begin position="136"/>
        <end position="160"/>
    </location>
</feature>
<organism evidence="2 3">
    <name type="scientific">Oscillibacter hominis</name>
    <dbReference type="NCBI Taxonomy" id="2763056"/>
    <lineage>
        <taxon>Bacteria</taxon>
        <taxon>Bacillati</taxon>
        <taxon>Bacillota</taxon>
        <taxon>Clostridia</taxon>
        <taxon>Eubacteriales</taxon>
        <taxon>Oscillospiraceae</taxon>
        <taxon>Oscillibacter</taxon>
    </lineage>
</organism>
<dbReference type="RefSeq" id="WP_187333048.1">
    <property type="nucleotide sequence ID" value="NZ_CP060490.1"/>
</dbReference>
<dbReference type="KEGG" id="ohi:H8790_13585"/>
<keyword evidence="1" id="KW-1133">Transmembrane helix</keyword>
<dbReference type="AlphaFoldDB" id="A0A7G9B4G6"/>
<dbReference type="InterPro" id="IPR014535">
    <property type="entry name" value="Hpre_diP_synt_I"/>
</dbReference>
<proteinExistence type="predicted"/>
<evidence type="ECO:0000256" key="1">
    <source>
        <dbReference type="SAM" id="Phobius"/>
    </source>
</evidence>
<evidence type="ECO:0000313" key="3">
    <source>
        <dbReference type="Proteomes" id="UP000515960"/>
    </source>
</evidence>
<dbReference type="Proteomes" id="UP000515960">
    <property type="component" value="Chromosome"/>
</dbReference>
<dbReference type="InterPro" id="IPR010898">
    <property type="entry name" value="Hpre_diP_synth_I"/>
</dbReference>
<keyword evidence="1" id="KW-0472">Membrane</keyword>
<dbReference type="EMBL" id="CP060490">
    <property type="protein sequence ID" value="QNL44447.1"/>
    <property type="molecule type" value="Genomic_DNA"/>
</dbReference>
<keyword evidence="1" id="KW-0812">Transmembrane</keyword>
<feature type="transmembrane region" description="Helical" evidence="1">
    <location>
        <begin position="34"/>
        <end position="56"/>
    </location>
</feature>
<evidence type="ECO:0000313" key="2">
    <source>
        <dbReference type="EMBL" id="QNL44447.1"/>
    </source>
</evidence>
<dbReference type="PIRSF" id="PIRSF027391">
    <property type="entry name" value="Hpre_diP_synt_I"/>
    <property type="match status" value="1"/>
</dbReference>
<sequence length="173" mass="17699">MKCSTRQLTLCAVLTALALALSYLENFLPLTLLIPLPGIKLGLANIVTVFALYALGPAQAFAILLCRCFLGALFAGNASALIFSLLGGVCAMAVMSILCRSRLLSVFGVSMGGAAAHNCGQVAAAVLTLGNSAPLYYLPILLAAALASGALNGFIASLLFRAVAHTDLLAGQE</sequence>
<gene>
    <name evidence="2" type="ORF">H8790_13585</name>
</gene>
<feature type="transmembrane region" description="Helical" evidence="1">
    <location>
        <begin position="68"/>
        <end position="98"/>
    </location>
</feature>
<dbReference type="Pfam" id="PF07456">
    <property type="entry name" value="Hpre_diP_synt_I"/>
    <property type="match status" value="1"/>
</dbReference>
<keyword evidence="3" id="KW-1185">Reference proteome</keyword>
<name>A0A7G9B4G6_9FIRM</name>
<reference evidence="2 3" key="1">
    <citation type="submission" date="2020-08" db="EMBL/GenBank/DDBJ databases">
        <authorList>
            <person name="Liu C."/>
            <person name="Sun Q."/>
        </authorList>
    </citation>
    <scope>NUCLEOTIDE SEQUENCE [LARGE SCALE GENOMIC DNA]</scope>
    <source>
        <strain evidence="2 3">NSJ-62</strain>
    </source>
</reference>
<dbReference type="Gene3D" id="1.10.1760.20">
    <property type="match status" value="1"/>
</dbReference>
<protein>
    <submittedName>
        <fullName evidence="2">Gx transporter family protein</fullName>
    </submittedName>
</protein>
<accession>A0A7G9B4G6</accession>